<accession>A0ABQ3DYJ1</accession>
<organism evidence="1 2">
    <name type="scientific">Salinicola rhizosphaerae</name>
    <dbReference type="NCBI Taxonomy" id="1443141"/>
    <lineage>
        <taxon>Bacteria</taxon>
        <taxon>Pseudomonadati</taxon>
        <taxon>Pseudomonadota</taxon>
        <taxon>Gammaproteobacteria</taxon>
        <taxon>Oceanospirillales</taxon>
        <taxon>Halomonadaceae</taxon>
        <taxon>Salinicola</taxon>
    </lineage>
</organism>
<reference evidence="2" key="1">
    <citation type="journal article" date="2019" name="Int. J. Syst. Evol. Microbiol.">
        <title>The Global Catalogue of Microorganisms (GCM) 10K type strain sequencing project: providing services to taxonomists for standard genome sequencing and annotation.</title>
        <authorList>
            <consortium name="The Broad Institute Genomics Platform"/>
            <consortium name="The Broad Institute Genome Sequencing Center for Infectious Disease"/>
            <person name="Wu L."/>
            <person name="Ma J."/>
        </authorList>
    </citation>
    <scope>NUCLEOTIDE SEQUENCE [LARGE SCALE GENOMIC DNA]</scope>
    <source>
        <strain evidence="2">KCTC 32998</strain>
    </source>
</reference>
<gene>
    <name evidence="1" type="ORF">GCM10009038_18230</name>
</gene>
<dbReference type="Proteomes" id="UP000646745">
    <property type="component" value="Unassembled WGS sequence"/>
</dbReference>
<keyword evidence="2" id="KW-1185">Reference proteome</keyword>
<dbReference type="SUPFAM" id="SSF54427">
    <property type="entry name" value="NTF2-like"/>
    <property type="match status" value="1"/>
</dbReference>
<comment type="caution">
    <text evidence="1">The sequence shown here is derived from an EMBL/GenBank/DDBJ whole genome shotgun (WGS) entry which is preliminary data.</text>
</comment>
<dbReference type="InterPro" id="IPR032710">
    <property type="entry name" value="NTF2-like_dom_sf"/>
</dbReference>
<evidence type="ECO:0008006" key="3">
    <source>
        <dbReference type="Google" id="ProtNLM"/>
    </source>
</evidence>
<dbReference type="EMBL" id="BMZI01000004">
    <property type="protein sequence ID" value="GHB19872.1"/>
    <property type="molecule type" value="Genomic_DNA"/>
</dbReference>
<protein>
    <recommendedName>
        <fullName evidence="3">Nuclear transport factor 2 family protein</fullName>
    </recommendedName>
</protein>
<proteinExistence type="predicted"/>
<sequence>MATNWQAVDDLRHRWVKAYYQGDSDFLECVEAPFFFAKCGGRLTSKQQQLDALRAGMNHGLALAEIDDVIEARDHGSDWLTVKGEASVTLQGDAVGRYRYFEMWILMAGEWRITSLCFEQI</sequence>
<dbReference type="Gene3D" id="3.10.450.50">
    <property type="match status" value="1"/>
</dbReference>
<evidence type="ECO:0000313" key="1">
    <source>
        <dbReference type="EMBL" id="GHB19872.1"/>
    </source>
</evidence>
<name>A0ABQ3DYJ1_9GAMM</name>
<evidence type="ECO:0000313" key="2">
    <source>
        <dbReference type="Proteomes" id="UP000646745"/>
    </source>
</evidence>
<dbReference type="RefSeq" id="WP_189444379.1">
    <property type="nucleotide sequence ID" value="NZ_BMZI01000004.1"/>
</dbReference>